<accession>A0AAN9RYD6</accession>
<organism evidence="1 2">
    <name type="scientific">Psophocarpus tetragonolobus</name>
    <name type="common">Winged bean</name>
    <name type="synonym">Dolichos tetragonolobus</name>
    <dbReference type="NCBI Taxonomy" id="3891"/>
    <lineage>
        <taxon>Eukaryota</taxon>
        <taxon>Viridiplantae</taxon>
        <taxon>Streptophyta</taxon>
        <taxon>Embryophyta</taxon>
        <taxon>Tracheophyta</taxon>
        <taxon>Spermatophyta</taxon>
        <taxon>Magnoliopsida</taxon>
        <taxon>eudicotyledons</taxon>
        <taxon>Gunneridae</taxon>
        <taxon>Pentapetalae</taxon>
        <taxon>rosids</taxon>
        <taxon>fabids</taxon>
        <taxon>Fabales</taxon>
        <taxon>Fabaceae</taxon>
        <taxon>Papilionoideae</taxon>
        <taxon>50 kb inversion clade</taxon>
        <taxon>NPAAA clade</taxon>
        <taxon>indigoferoid/millettioid clade</taxon>
        <taxon>Phaseoleae</taxon>
        <taxon>Psophocarpus</taxon>
    </lineage>
</organism>
<evidence type="ECO:0000313" key="2">
    <source>
        <dbReference type="Proteomes" id="UP001386955"/>
    </source>
</evidence>
<proteinExistence type="predicted"/>
<reference evidence="1 2" key="1">
    <citation type="submission" date="2024-01" db="EMBL/GenBank/DDBJ databases">
        <title>The genomes of 5 underutilized Papilionoideae crops provide insights into root nodulation and disease resistanc.</title>
        <authorList>
            <person name="Jiang F."/>
        </authorList>
    </citation>
    <scope>NUCLEOTIDE SEQUENCE [LARGE SCALE GENOMIC DNA]</scope>
    <source>
        <strain evidence="1">DUOXIRENSHENG_FW03</strain>
        <tissue evidence="1">Leaves</tissue>
    </source>
</reference>
<sequence length="88" mass="10163">MVQAGMHDNTREERKINETQVGGSSLVLLQFILIPTRRVDSVRVGVDSLRFFILADLKEKQLRVHHNEGIDFGWRVWNKAEATDTQFP</sequence>
<dbReference type="EMBL" id="JAYMYS010000008">
    <property type="protein sequence ID" value="KAK7385720.1"/>
    <property type="molecule type" value="Genomic_DNA"/>
</dbReference>
<keyword evidence="2" id="KW-1185">Reference proteome</keyword>
<evidence type="ECO:0000313" key="1">
    <source>
        <dbReference type="EMBL" id="KAK7385720.1"/>
    </source>
</evidence>
<dbReference type="AlphaFoldDB" id="A0AAN9RYD6"/>
<protein>
    <submittedName>
        <fullName evidence="1">Uncharacterized protein</fullName>
    </submittedName>
</protein>
<dbReference type="Proteomes" id="UP001386955">
    <property type="component" value="Unassembled WGS sequence"/>
</dbReference>
<name>A0AAN9RYD6_PSOTE</name>
<gene>
    <name evidence="1" type="ORF">VNO78_31536</name>
</gene>
<comment type="caution">
    <text evidence="1">The sequence shown here is derived from an EMBL/GenBank/DDBJ whole genome shotgun (WGS) entry which is preliminary data.</text>
</comment>